<dbReference type="Gene3D" id="3.30.420.10">
    <property type="entry name" value="Ribonuclease H-like superfamily/Ribonuclease H"/>
    <property type="match status" value="1"/>
</dbReference>
<organism evidence="3 4">
    <name type="scientific">Trichogramma brassicae</name>
    <dbReference type="NCBI Taxonomy" id="86971"/>
    <lineage>
        <taxon>Eukaryota</taxon>
        <taxon>Metazoa</taxon>
        <taxon>Ecdysozoa</taxon>
        <taxon>Arthropoda</taxon>
        <taxon>Hexapoda</taxon>
        <taxon>Insecta</taxon>
        <taxon>Pterygota</taxon>
        <taxon>Neoptera</taxon>
        <taxon>Endopterygota</taxon>
        <taxon>Hymenoptera</taxon>
        <taxon>Apocrita</taxon>
        <taxon>Proctotrupomorpha</taxon>
        <taxon>Chalcidoidea</taxon>
        <taxon>Trichogrammatidae</taxon>
        <taxon>Trichogramma</taxon>
    </lineage>
</organism>
<comment type="subcellular location">
    <subcellularLocation>
        <location evidence="1">Nucleus</location>
    </subcellularLocation>
</comment>
<accession>A0A6H5IY00</accession>
<keyword evidence="4" id="KW-1185">Reference proteome</keyword>
<dbReference type="PANTHER" id="PTHR47326:SF1">
    <property type="entry name" value="HTH PSQ-TYPE DOMAIN-CONTAINING PROTEIN"/>
    <property type="match status" value="1"/>
</dbReference>
<reference evidence="3 4" key="1">
    <citation type="submission" date="2020-02" db="EMBL/GenBank/DDBJ databases">
        <authorList>
            <person name="Ferguson B K."/>
        </authorList>
    </citation>
    <scope>NUCLEOTIDE SEQUENCE [LARGE SCALE GENOMIC DNA]</scope>
</reference>
<dbReference type="InterPro" id="IPR036397">
    <property type="entry name" value="RNaseH_sf"/>
</dbReference>
<dbReference type="AlphaFoldDB" id="A0A6H5IY00"/>
<feature type="domain" description="Tc1-like transposase DDE" evidence="2">
    <location>
        <begin position="147"/>
        <end position="294"/>
    </location>
</feature>
<dbReference type="GO" id="GO:0003676">
    <property type="term" value="F:nucleic acid binding"/>
    <property type="evidence" value="ECO:0007669"/>
    <property type="project" value="InterPro"/>
</dbReference>
<evidence type="ECO:0000313" key="4">
    <source>
        <dbReference type="Proteomes" id="UP000479190"/>
    </source>
</evidence>
<proteinExistence type="predicted"/>
<evidence type="ECO:0000313" key="3">
    <source>
        <dbReference type="EMBL" id="CAB0042191.1"/>
    </source>
</evidence>
<dbReference type="NCBIfam" id="NF033545">
    <property type="entry name" value="transpos_IS630"/>
    <property type="match status" value="1"/>
</dbReference>
<dbReference type="InterPro" id="IPR009057">
    <property type="entry name" value="Homeodomain-like_sf"/>
</dbReference>
<dbReference type="InterPro" id="IPR047655">
    <property type="entry name" value="Transpos_IS630-like"/>
</dbReference>
<evidence type="ECO:0000256" key="1">
    <source>
        <dbReference type="ARBA" id="ARBA00004123"/>
    </source>
</evidence>
<dbReference type="EMBL" id="CADCXV010001168">
    <property type="protein sequence ID" value="CAB0042191.1"/>
    <property type="molecule type" value="Genomic_DNA"/>
</dbReference>
<dbReference type="OrthoDB" id="7547935at2759"/>
<dbReference type="GO" id="GO:0005634">
    <property type="term" value="C:nucleus"/>
    <property type="evidence" value="ECO:0007669"/>
    <property type="project" value="UniProtKB-SubCell"/>
</dbReference>
<name>A0A6H5IY00_9HYME</name>
<protein>
    <recommendedName>
        <fullName evidence="2">Tc1-like transposase DDE domain-containing protein</fullName>
    </recommendedName>
</protein>
<dbReference type="Proteomes" id="UP000479190">
    <property type="component" value="Unassembled WGS sequence"/>
</dbReference>
<dbReference type="InterPro" id="IPR038717">
    <property type="entry name" value="Tc1-like_DDE_dom"/>
</dbReference>
<dbReference type="Pfam" id="PF13358">
    <property type="entry name" value="DDE_3"/>
    <property type="match status" value="1"/>
</dbReference>
<sequence>MDQFVPDDNNLGVIRGLMEVGYSNVEIAAQVGCSIKTAWKWTSRLRNGVPMQDLRPNNGKRPKLSDEHIGAVVHHLTENPFSSVKAYHENENLNCHYKTLLHNIRTRTNLRHCRPAKKPELRIQDHVARLLYAQQNIGCTADMWRRTVFIDEKTFSSTKDGRTGVWRPIGTRFDAPYLVESAISGRHSIAFCGYMTGFGHAGLFEVDRRFTSIQYVDMLDNYIYPDLLEIFPDDDEIFIIQDNSPIHTGGPVREWFDEHPNLTKLNHPSRSPDLNVIEGLWAELTREWLPQEIRTPARMRAKLNESWTALLNRPEYFANLAISMTRRLAKVIEVDVIQHVNVLDRREATVNFKKSSVSEPGHVSAKRDRMMTSADGRLNQIWRIKSGPNRTPDACPPYTDKTQFIIRININNIKLIINYRQ</sequence>
<dbReference type="SUPFAM" id="SSF46689">
    <property type="entry name" value="Homeodomain-like"/>
    <property type="match status" value="1"/>
</dbReference>
<gene>
    <name evidence="3" type="ORF">TBRA_LOCUS13823</name>
</gene>
<evidence type="ECO:0000259" key="2">
    <source>
        <dbReference type="Pfam" id="PF13358"/>
    </source>
</evidence>
<dbReference type="PANTHER" id="PTHR47326">
    <property type="entry name" value="TRANSPOSABLE ELEMENT TC3 TRANSPOSASE-LIKE PROTEIN"/>
    <property type="match status" value="1"/>
</dbReference>